<dbReference type="Proteomes" id="UP001295423">
    <property type="component" value="Unassembled WGS sequence"/>
</dbReference>
<dbReference type="EMBL" id="CAKOGP040000791">
    <property type="protein sequence ID" value="CAJ1939442.1"/>
    <property type="molecule type" value="Genomic_DNA"/>
</dbReference>
<dbReference type="GO" id="GO:0005975">
    <property type="term" value="P:carbohydrate metabolic process"/>
    <property type="evidence" value="ECO:0007669"/>
    <property type="project" value="InterPro"/>
</dbReference>
<evidence type="ECO:0000313" key="5">
    <source>
        <dbReference type="Proteomes" id="UP001295423"/>
    </source>
</evidence>
<evidence type="ECO:0000256" key="1">
    <source>
        <dbReference type="SAM" id="MobiDB-lite"/>
    </source>
</evidence>
<dbReference type="PANTHER" id="PTHR10963:SF60">
    <property type="entry name" value="GRAM-NEGATIVE BACTERIA-BINDING PROTEIN 1-RELATED"/>
    <property type="match status" value="1"/>
</dbReference>
<reference evidence="4" key="1">
    <citation type="submission" date="2023-08" db="EMBL/GenBank/DDBJ databases">
        <authorList>
            <person name="Audoor S."/>
            <person name="Bilcke G."/>
        </authorList>
    </citation>
    <scope>NUCLEOTIDE SEQUENCE</scope>
</reference>
<keyword evidence="2" id="KW-0472">Membrane</keyword>
<name>A0AAD2FL61_9STRA</name>
<dbReference type="SUPFAM" id="SSF49899">
    <property type="entry name" value="Concanavalin A-like lectins/glucanases"/>
    <property type="match status" value="1"/>
</dbReference>
<comment type="caution">
    <text evidence="4">The sequence shown here is derived from an EMBL/GenBank/DDBJ whole genome shotgun (WGS) entry which is preliminary data.</text>
</comment>
<accession>A0AAD2FL61</accession>
<organism evidence="4 5">
    <name type="scientific">Cylindrotheca closterium</name>
    <dbReference type="NCBI Taxonomy" id="2856"/>
    <lineage>
        <taxon>Eukaryota</taxon>
        <taxon>Sar</taxon>
        <taxon>Stramenopiles</taxon>
        <taxon>Ochrophyta</taxon>
        <taxon>Bacillariophyta</taxon>
        <taxon>Bacillariophyceae</taxon>
        <taxon>Bacillariophycidae</taxon>
        <taxon>Bacillariales</taxon>
        <taxon>Bacillariaceae</taxon>
        <taxon>Cylindrotheca</taxon>
    </lineage>
</organism>
<dbReference type="CDD" id="cd08023">
    <property type="entry name" value="GH16_laminarinase_like"/>
    <property type="match status" value="1"/>
</dbReference>
<dbReference type="GO" id="GO:0004553">
    <property type="term" value="F:hydrolase activity, hydrolyzing O-glycosyl compounds"/>
    <property type="evidence" value="ECO:0007669"/>
    <property type="project" value="InterPro"/>
</dbReference>
<feature type="region of interest" description="Disordered" evidence="1">
    <location>
        <begin position="32"/>
        <end position="63"/>
    </location>
</feature>
<dbReference type="Gene3D" id="2.60.120.200">
    <property type="match status" value="1"/>
</dbReference>
<dbReference type="InterPro" id="IPR000757">
    <property type="entry name" value="Beta-glucanase-like"/>
</dbReference>
<keyword evidence="2" id="KW-0812">Transmembrane</keyword>
<feature type="transmembrane region" description="Helical" evidence="2">
    <location>
        <begin position="6"/>
        <end position="26"/>
    </location>
</feature>
<sequence>MTCTRASIAIALSLMLLIAIFVLIMVQEGSQSPGQKGPSSHLRPIHSENENAENENHSNAGKDVPSLLWSDEFDGDELNPQYWLYDTTKSLLEQQQQNENQLQDDIKLDPVNMDFEYYDSHAVVVKDGLLTISTQQVINAAVPFVSGRIKTQEKVMFQYGTIEARIRIRSSCEPGVDVCVSSRNLSPSLWTRGNGSTSFGEPTMGQVDIFTASIPKRRRALANGHRMLSSSIPTQSILLDSQLEANANGIEKDLDLDHSWNGHSGATWITSDPNSDSERLIKKSMHDDFPIENWMNQDFQIYTFDWTPTRMATYIDDELVFEMDITDGSCGDCQDFHRPHYLLLAITVLDSPSWALSSSSTLDLTVDYIHLLDNGFAKVSTMPDETRRQL</sequence>
<evidence type="ECO:0000313" key="4">
    <source>
        <dbReference type="EMBL" id="CAJ1939442.1"/>
    </source>
</evidence>
<evidence type="ECO:0000256" key="2">
    <source>
        <dbReference type="SAM" id="Phobius"/>
    </source>
</evidence>
<proteinExistence type="predicted"/>
<dbReference type="PROSITE" id="PS51762">
    <property type="entry name" value="GH16_2"/>
    <property type="match status" value="1"/>
</dbReference>
<gene>
    <name evidence="4" type="ORF">CYCCA115_LOCUS6592</name>
</gene>
<protein>
    <recommendedName>
        <fullName evidence="3">GH16 domain-containing protein</fullName>
    </recommendedName>
</protein>
<dbReference type="InterPro" id="IPR013320">
    <property type="entry name" value="ConA-like_dom_sf"/>
</dbReference>
<dbReference type="AlphaFoldDB" id="A0AAD2FL61"/>
<keyword evidence="5" id="KW-1185">Reference proteome</keyword>
<feature type="domain" description="GH16" evidence="3">
    <location>
        <begin position="57"/>
        <end position="377"/>
    </location>
</feature>
<keyword evidence="2" id="KW-1133">Transmembrane helix</keyword>
<evidence type="ECO:0000259" key="3">
    <source>
        <dbReference type="PROSITE" id="PS51762"/>
    </source>
</evidence>
<dbReference type="InterPro" id="IPR050546">
    <property type="entry name" value="Glycosyl_Hydrlase_16"/>
</dbReference>
<dbReference type="PANTHER" id="PTHR10963">
    <property type="entry name" value="GLYCOSYL HYDROLASE-RELATED"/>
    <property type="match status" value="1"/>
</dbReference>